<protein>
    <recommendedName>
        <fullName evidence="2">Antitoxin</fullName>
    </recommendedName>
</protein>
<organism evidence="3 4">
    <name type="scientific">Waterburya agarophytonicola KI4</name>
    <dbReference type="NCBI Taxonomy" id="2874699"/>
    <lineage>
        <taxon>Bacteria</taxon>
        <taxon>Bacillati</taxon>
        <taxon>Cyanobacteriota</taxon>
        <taxon>Cyanophyceae</taxon>
        <taxon>Pleurocapsales</taxon>
        <taxon>Hyellaceae</taxon>
        <taxon>Waterburya</taxon>
        <taxon>Waterburya agarophytonicola</taxon>
    </lineage>
</organism>
<reference evidence="3" key="1">
    <citation type="journal article" date="2021" name="Antonie Van Leeuwenhoek">
        <title>Draft genome and description of Waterburya agarophytonicola gen. nov. sp. nov. (Pleurocapsales, Cyanobacteria): a seaweed symbiont.</title>
        <authorList>
            <person name="Bonthond G."/>
            <person name="Shalygin S."/>
            <person name="Bayer T."/>
            <person name="Weinberger F."/>
        </authorList>
    </citation>
    <scope>NUCLEOTIDE SEQUENCE</scope>
    <source>
        <strain evidence="3">KI4</strain>
    </source>
</reference>
<accession>A0A964FDV4</accession>
<dbReference type="InterPro" id="IPR036165">
    <property type="entry name" value="YefM-like_sf"/>
</dbReference>
<dbReference type="EMBL" id="JADWDC010000005">
    <property type="protein sequence ID" value="MCC0176020.1"/>
    <property type="molecule type" value="Genomic_DNA"/>
</dbReference>
<evidence type="ECO:0000313" key="4">
    <source>
        <dbReference type="Proteomes" id="UP000729733"/>
    </source>
</evidence>
<evidence type="ECO:0000256" key="1">
    <source>
        <dbReference type="ARBA" id="ARBA00009981"/>
    </source>
</evidence>
<evidence type="ECO:0000313" key="3">
    <source>
        <dbReference type="EMBL" id="MCC0176020.1"/>
    </source>
</evidence>
<keyword evidence="4" id="KW-1185">Reference proteome</keyword>
<dbReference type="RefSeq" id="WP_229639056.1">
    <property type="nucleotide sequence ID" value="NZ_JADWDC010000005.1"/>
</dbReference>
<dbReference type="InterPro" id="IPR006442">
    <property type="entry name" value="Antitoxin_Phd/YefM"/>
</dbReference>
<dbReference type="Gene3D" id="3.40.1620.10">
    <property type="entry name" value="YefM-like domain"/>
    <property type="match status" value="1"/>
</dbReference>
<dbReference type="NCBIfam" id="TIGR01552">
    <property type="entry name" value="phd_fam"/>
    <property type="match status" value="1"/>
</dbReference>
<dbReference type="AlphaFoldDB" id="A0A964FDV4"/>
<gene>
    <name evidence="3" type="ORF">I4641_03375</name>
</gene>
<dbReference type="SUPFAM" id="SSF143120">
    <property type="entry name" value="YefM-like"/>
    <property type="match status" value="1"/>
</dbReference>
<dbReference type="Pfam" id="PF02604">
    <property type="entry name" value="PhdYeFM_antitox"/>
    <property type="match status" value="1"/>
</dbReference>
<name>A0A964FDV4_9CYAN</name>
<comment type="similarity">
    <text evidence="1 2">Belongs to the phD/YefM antitoxin family.</text>
</comment>
<sequence length="81" mass="8898">MKISNIHEAKSQLSKLIESALAGEEIIIAKAGKPLVRLIPYHEQIQSRKPGGWEGKVVMSDDFDDDLPPELLAGFIGKEAE</sequence>
<comment type="caution">
    <text evidence="3">The sequence shown here is derived from an EMBL/GenBank/DDBJ whole genome shotgun (WGS) entry which is preliminary data.</text>
</comment>
<proteinExistence type="inferred from homology"/>
<comment type="function">
    <text evidence="2">Antitoxin component of a type II toxin-antitoxin (TA) system.</text>
</comment>
<evidence type="ECO:0000256" key="2">
    <source>
        <dbReference type="RuleBase" id="RU362080"/>
    </source>
</evidence>
<dbReference type="Proteomes" id="UP000729733">
    <property type="component" value="Unassembled WGS sequence"/>
</dbReference>